<dbReference type="SUPFAM" id="SSF55961">
    <property type="entry name" value="Bet v1-like"/>
    <property type="match status" value="1"/>
</dbReference>
<organism evidence="3 4">
    <name type="scientific">Pseudazoarcus pumilus</name>
    <dbReference type="NCBI Taxonomy" id="2067960"/>
    <lineage>
        <taxon>Bacteria</taxon>
        <taxon>Pseudomonadati</taxon>
        <taxon>Pseudomonadota</taxon>
        <taxon>Betaproteobacteria</taxon>
        <taxon>Rhodocyclales</taxon>
        <taxon>Zoogloeaceae</taxon>
        <taxon>Pseudazoarcus</taxon>
    </lineage>
</organism>
<dbReference type="EMBL" id="CP025682">
    <property type="protein sequence ID" value="AUN93736.1"/>
    <property type="molecule type" value="Genomic_DNA"/>
</dbReference>
<dbReference type="Pfam" id="PF08327">
    <property type="entry name" value="AHSA1"/>
    <property type="match status" value="1"/>
</dbReference>
<keyword evidence="4" id="KW-1185">Reference proteome</keyword>
<proteinExistence type="inferred from homology"/>
<comment type="similarity">
    <text evidence="1">Belongs to the AHA1 family.</text>
</comment>
<feature type="domain" description="Activator of Hsp90 ATPase homologue 1/2-like C-terminal" evidence="2">
    <location>
        <begin position="28"/>
        <end position="152"/>
    </location>
</feature>
<dbReference type="AlphaFoldDB" id="A0A2I6S396"/>
<name>A0A2I6S396_9RHOO</name>
<dbReference type="InterPro" id="IPR023393">
    <property type="entry name" value="START-like_dom_sf"/>
</dbReference>
<accession>A0A2I6S396</accession>
<dbReference type="KEGG" id="atw:C0099_01560"/>
<sequence length="177" mass="20152">MTSSATLEPWGKLIEPTTLKIQRLLPGPLERVWAHLVESDLRRRWLAAGDMEMRVGSTFELVWRNDELTDPPGHRPDGFGEEERMGGRIIELDAPHRLVFTWGEEGSVCFELEAQGNEVLLTVIHHRLADRSGLLDVSSGWHAHLDVLVARLTGARAVPFWDAWLRLRDEYDRSLPA</sequence>
<evidence type="ECO:0000313" key="4">
    <source>
        <dbReference type="Proteomes" id="UP000242205"/>
    </source>
</evidence>
<evidence type="ECO:0000313" key="3">
    <source>
        <dbReference type="EMBL" id="AUN93736.1"/>
    </source>
</evidence>
<evidence type="ECO:0000256" key="1">
    <source>
        <dbReference type="ARBA" id="ARBA00006817"/>
    </source>
</evidence>
<reference evidence="3 4" key="1">
    <citation type="submission" date="2018-01" db="EMBL/GenBank/DDBJ databases">
        <authorList>
            <person name="Fu G.-Y."/>
        </authorList>
    </citation>
    <scope>NUCLEOTIDE SEQUENCE [LARGE SCALE GENOMIC DNA]</scope>
    <source>
        <strain evidence="3 4">SY39</strain>
    </source>
</reference>
<protein>
    <submittedName>
        <fullName evidence="3">ATPase</fullName>
    </submittedName>
</protein>
<dbReference type="CDD" id="cd08899">
    <property type="entry name" value="SRPBCC_CalC_Aha1-like_6"/>
    <property type="match status" value="1"/>
</dbReference>
<dbReference type="OrthoDB" id="9800600at2"/>
<gene>
    <name evidence="3" type="ORF">C0099_01560</name>
</gene>
<dbReference type="RefSeq" id="WP_102245810.1">
    <property type="nucleotide sequence ID" value="NZ_CP025682.1"/>
</dbReference>
<dbReference type="Gene3D" id="3.30.530.20">
    <property type="match status" value="1"/>
</dbReference>
<dbReference type="InterPro" id="IPR013538">
    <property type="entry name" value="ASHA1/2-like_C"/>
</dbReference>
<dbReference type="Proteomes" id="UP000242205">
    <property type="component" value="Chromosome"/>
</dbReference>
<evidence type="ECO:0000259" key="2">
    <source>
        <dbReference type="Pfam" id="PF08327"/>
    </source>
</evidence>